<dbReference type="eggNOG" id="COG1511">
    <property type="taxonomic scope" value="Bacteria"/>
</dbReference>
<dbReference type="STRING" id="1229783.C273_04575"/>
<feature type="transmembrane region" description="Helical" evidence="8">
    <location>
        <begin position="742"/>
        <end position="762"/>
    </location>
</feature>
<dbReference type="InterPro" id="IPR000731">
    <property type="entry name" value="SSD"/>
</dbReference>
<dbReference type="PANTHER" id="PTHR33406">
    <property type="entry name" value="MEMBRANE PROTEIN MJ1562-RELATED"/>
    <property type="match status" value="1"/>
</dbReference>
<dbReference type="PANTHER" id="PTHR33406:SF6">
    <property type="entry name" value="MEMBRANE PROTEIN YDGH-RELATED"/>
    <property type="match status" value="1"/>
</dbReference>
<feature type="transmembrane region" description="Helical" evidence="8">
    <location>
        <begin position="698"/>
        <end position="719"/>
    </location>
</feature>
<dbReference type="PATRIC" id="fig|1229783.3.peg.922"/>
<comment type="caution">
    <text evidence="10">The sequence shown here is derived from an EMBL/GenBank/DDBJ whole genome shotgun (WGS) entry which is preliminary data.</text>
</comment>
<name>K9B5J8_9STAP</name>
<evidence type="ECO:0000313" key="11">
    <source>
        <dbReference type="Proteomes" id="UP000009885"/>
    </source>
</evidence>
<evidence type="ECO:0000256" key="4">
    <source>
        <dbReference type="ARBA" id="ARBA00022692"/>
    </source>
</evidence>
<proteinExistence type="inferred from homology"/>
<sequence length="811" mass="90295">MKTILKFRWVISLIVVVLIACSLIFAPNLSDLANQQGEVKPSKDMTSQQYKEVLKDAGAKVNSNSAIIELKEPLSKDNKQDIRDYVKDMEDIKEVDNVLSPLENKDTEDALVSDDKKTIMIPYKTNDSKDETLAAKKKVQQLNQDFKKVHLTGDTIIHDDITQITNDGLKKTEIITVILILAILFAVFRSVTTPFIPLFIVGLSYAFAKAVLALLIEYFNFPVSIYIQPFLVALLFGIGTDYCILILNRYKEELPKHNSVNDAVAHTFNRGGRTILICAATVLVGFSALFFVKFSLFRSAVGIAIGVICLIIVMFTIMPLIMSLLGTKTFWPNKNKQNHKDNKLWGRLGNFTTKRPFITLVIVLAVSLPFVLFAPNKVSYNNTHEVSDDVASIKALNIVKDKFGMGKSFPLQIAIKDDDKLTTKKGVNDLEILSKNIEDVDGVKKVSTITRPSGDPVKELTATYQLNEMKKGLNKTNNGVTKVNDGLGKMNEQMSQAQSSPQSGNPQAQAQQLSQGLQKSQDGLDKVDKGQTKISDRLSDMSQDESMNQSGMYITDDMLKNKDLNKAIDMYSEDDGKILKLDIELEDDPFSKEAIQTVKNVKHEVSTVTDSGSFKDSRFEYGGVSSQNNDLQQMVNNDMNKAIFLIISFLFVILVIFKRSIIMPAYMVASILLTYYTAMGVSNIIFDTFIDKSGLLYVVPFFSFVVLMALGIDYAIFLLDRFNEEVKANGINNALLVSMKKMGTVIMTACIILIGTVAALYASGALTLMQIATVVIIGLILYNILMLPLFIPALVTTFGKANWWPFKYKDN</sequence>
<keyword evidence="6 8" id="KW-0472">Membrane</keyword>
<dbReference type="Pfam" id="PF03176">
    <property type="entry name" value="MMPL"/>
    <property type="match status" value="2"/>
</dbReference>
<feature type="domain" description="SSD" evidence="9">
    <location>
        <begin position="668"/>
        <end position="797"/>
    </location>
</feature>
<keyword evidence="3" id="KW-1003">Cell membrane</keyword>
<dbReference type="GO" id="GO:0005886">
    <property type="term" value="C:plasma membrane"/>
    <property type="evidence" value="ECO:0007669"/>
    <property type="project" value="UniProtKB-SubCell"/>
</dbReference>
<feature type="transmembrane region" description="Helical" evidence="8">
    <location>
        <begin position="357"/>
        <end position="374"/>
    </location>
</feature>
<dbReference type="Gene3D" id="1.20.1640.10">
    <property type="entry name" value="Multidrug efflux transporter AcrB transmembrane domain"/>
    <property type="match status" value="2"/>
</dbReference>
<feature type="transmembrane region" description="Helical" evidence="8">
    <location>
        <begin position="174"/>
        <end position="191"/>
    </location>
</feature>
<dbReference type="AlphaFoldDB" id="K9B5J8"/>
<keyword evidence="5 8" id="KW-1133">Transmembrane helix</keyword>
<feature type="domain" description="SSD" evidence="9">
    <location>
        <begin position="198"/>
        <end position="325"/>
    </location>
</feature>
<feature type="transmembrane region" description="Helical" evidence="8">
    <location>
        <begin position="768"/>
        <end position="791"/>
    </location>
</feature>
<feature type="compositionally biased region" description="Low complexity" evidence="7">
    <location>
        <begin position="507"/>
        <end position="521"/>
    </location>
</feature>
<feature type="region of interest" description="Disordered" evidence="7">
    <location>
        <begin position="492"/>
        <end position="547"/>
    </location>
</feature>
<dbReference type="InterPro" id="IPR004869">
    <property type="entry name" value="MMPL_dom"/>
</dbReference>
<evidence type="ECO:0000256" key="6">
    <source>
        <dbReference type="ARBA" id="ARBA00023136"/>
    </source>
</evidence>
<feature type="transmembrane region" description="Helical" evidence="8">
    <location>
        <begin position="639"/>
        <end position="657"/>
    </location>
</feature>
<dbReference type="Proteomes" id="UP000009885">
    <property type="component" value="Unassembled WGS sequence"/>
</dbReference>
<evidence type="ECO:0000256" key="7">
    <source>
        <dbReference type="SAM" id="MobiDB-lite"/>
    </source>
</evidence>
<dbReference type="OrthoDB" id="9782006at2"/>
<dbReference type="PROSITE" id="PS51257">
    <property type="entry name" value="PROKAR_LIPOPROTEIN"/>
    <property type="match status" value="1"/>
</dbReference>
<feature type="compositionally biased region" description="Basic and acidic residues" evidence="7">
    <location>
        <begin position="522"/>
        <end position="539"/>
    </location>
</feature>
<dbReference type="PROSITE" id="PS50156">
    <property type="entry name" value="SSD"/>
    <property type="match status" value="2"/>
</dbReference>
<feature type="compositionally biased region" description="Polar residues" evidence="7">
    <location>
        <begin position="492"/>
        <end position="506"/>
    </location>
</feature>
<evidence type="ECO:0000313" key="10">
    <source>
        <dbReference type="EMBL" id="EKU49050.1"/>
    </source>
</evidence>
<evidence type="ECO:0000256" key="3">
    <source>
        <dbReference type="ARBA" id="ARBA00022475"/>
    </source>
</evidence>
<dbReference type="eggNOG" id="COG2409">
    <property type="taxonomic scope" value="Bacteria"/>
</dbReference>
<evidence type="ECO:0000256" key="1">
    <source>
        <dbReference type="ARBA" id="ARBA00004651"/>
    </source>
</evidence>
<keyword evidence="11" id="KW-1185">Reference proteome</keyword>
<accession>K9B5J8</accession>
<gene>
    <name evidence="10" type="ORF">C273_04575</name>
</gene>
<evidence type="ECO:0000256" key="2">
    <source>
        <dbReference type="ARBA" id="ARBA00010157"/>
    </source>
</evidence>
<evidence type="ECO:0000256" key="5">
    <source>
        <dbReference type="ARBA" id="ARBA00022989"/>
    </source>
</evidence>
<feature type="transmembrane region" description="Helical" evidence="8">
    <location>
        <begin position="198"/>
        <end position="219"/>
    </location>
</feature>
<dbReference type="RefSeq" id="WP_009382941.1">
    <property type="nucleotide sequence ID" value="NZ_AMSQ01000005.1"/>
</dbReference>
<feature type="transmembrane region" description="Helical" evidence="8">
    <location>
        <begin position="664"/>
        <end position="686"/>
    </location>
</feature>
<organism evidence="10 11">
    <name type="scientific">Staphylococcus massiliensis S46</name>
    <dbReference type="NCBI Taxonomy" id="1229783"/>
    <lineage>
        <taxon>Bacteria</taxon>
        <taxon>Bacillati</taxon>
        <taxon>Bacillota</taxon>
        <taxon>Bacilli</taxon>
        <taxon>Bacillales</taxon>
        <taxon>Staphylococcaceae</taxon>
        <taxon>Staphylococcus</taxon>
    </lineage>
</organism>
<feature type="transmembrane region" description="Helical" evidence="8">
    <location>
        <begin position="7"/>
        <end position="26"/>
    </location>
</feature>
<feature type="transmembrane region" description="Helical" evidence="8">
    <location>
        <begin position="225"/>
        <end position="247"/>
    </location>
</feature>
<reference evidence="10 11" key="1">
    <citation type="journal article" date="2013" name="Genome Announc.">
        <title>Genome Sequence of Staphylococcus massiliensis Strain S46, Isolated from the Surface of Healthy Human Skin.</title>
        <authorList>
            <person name="Srivastav R."/>
            <person name="Singh A."/>
            <person name="Jangir P.K."/>
            <person name="Kumari C."/>
            <person name="Muduli S."/>
            <person name="Sharma R."/>
        </authorList>
    </citation>
    <scope>NUCLEOTIDE SEQUENCE [LARGE SCALE GENOMIC DNA]</scope>
    <source>
        <strain evidence="10 11">S46</strain>
    </source>
</reference>
<dbReference type="SUPFAM" id="SSF82866">
    <property type="entry name" value="Multidrug efflux transporter AcrB transmembrane domain"/>
    <property type="match status" value="2"/>
</dbReference>
<dbReference type="InterPro" id="IPR050545">
    <property type="entry name" value="Mycobact_MmpL"/>
</dbReference>
<protein>
    <submittedName>
        <fullName evidence="10">MMPL family protein</fullName>
    </submittedName>
</protein>
<evidence type="ECO:0000259" key="9">
    <source>
        <dbReference type="PROSITE" id="PS50156"/>
    </source>
</evidence>
<feature type="transmembrane region" description="Helical" evidence="8">
    <location>
        <begin position="303"/>
        <end position="326"/>
    </location>
</feature>
<comment type="subcellular location">
    <subcellularLocation>
        <location evidence="1">Cell membrane</location>
        <topology evidence="1">Multi-pass membrane protein</topology>
    </subcellularLocation>
</comment>
<dbReference type="EMBL" id="AMSQ01000005">
    <property type="protein sequence ID" value="EKU49050.1"/>
    <property type="molecule type" value="Genomic_DNA"/>
</dbReference>
<keyword evidence="4 8" id="KW-0812">Transmembrane</keyword>
<comment type="similarity">
    <text evidence="2">Belongs to the resistance-nodulation-cell division (RND) (TC 2.A.6) family. MmpL subfamily.</text>
</comment>
<feature type="transmembrane region" description="Helical" evidence="8">
    <location>
        <begin position="275"/>
        <end position="297"/>
    </location>
</feature>
<evidence type="ECO:0000256" key="8">
    <source>
        <dbReference type="SAM" id="Phobius"/>
    </source>
</evidence>